<feature type="domain" description="DNA mismatch repair proteins mutS family" evidence="6">
    <location>
        <begin position="499"/>
        <end position="515"/>
    </location>
</feature>
<dbReference type="InterPro" id="IPR000432">
    <property type="entry name" value="DNA_mismatch_repair_MutS_C"/>
</dbReference>
<dbReference type="PANTHER" id="PTHR11361:SF34">
    <property type="entry name" value="DNA MISMATCH REPAIR PROTEIN MSH1, MITOCHONDRIAL"/>
    <property type="match status" value="1"/>
</dbReference>
<dbReference type="Pfam" id="PF05188">
    <property type="entry name" value="MutS_II"/>
    <property type="match status" value="1"/>
</dbReference>
<evidence type="ECO:0000256" key="5">
    <source>
        <dbReference type="ARBA" id="ARBA00023204"/>
    </source>
</evidence>
<dbReference type="PIRSF" id="PIRSF037677">
    <property type="entry name" value="DNA_mis_repair_Msh6"/>
    <property type="match status" value="1"/>
</dbReference>
<dbReference type="GO" id="GO:0030983">
    <property type="term" value="F:mismatched DNA binding"/>
    <property type="evidence" value="ECO:0007669"/>
    <property type="project" value="InterPro"/>
</dbReference>
<sequence length="669" mass="75312">MVTKLPPWRFRIKDAYALMCAQVGSASLKAFDLEENDVRLSSAGALLYYLQETAKTSLKQIEAYKIINEDTLLRIDEASRKSLELLVNLHDGSEKYSLFSSIDANVTSMGKRKLKNWITNALTDVDQILKRQQWVTLLYEDRDELGRVRSHLKQVLDIQRLTSRIAMGRHVSKDLVGIAQTIVAFFTLFEQRYQQLLPADLDQKALEALLALAQKINDAVNSEWQGSFEEGKVIRTGYDPELDELRSIKGGGKQLLDSYLEKVRQETGISTLKLSQNKILGHYLEVSKAQSEKVPTSFYRKQTLVNAERFTSDTLIEYEQKILKSAFEAEKRERAVYEDIVEETKQLQAALLCISTFLSDLDCLQGLASVAITHQYTKPVFTDEDILALEEARHPVVEQHMDIGAFVANDLTISREGKRFCLITGPNMAGKSTFLRQTALIVLLAQIGSYVPARSARLGVVDRLYCRVGSSDNLARGESTFLVEMQEAAHILRTASRRSLVIVDELGRGTSTQDGMSIAYAVMQQLLRIGSKTLFATHYHELARIDTTNLQLLTLQVTEMGSEIHFLRKVMEGIANSSYGLNVAKMAGVGREVLKQARIFQKQHFAEYDLQNLQPDLFSAVQDEQTGSAFLSEQEEEVLDLLQSFSLDQSSPVEALLFLKKLQETLKAT</sequence>
<dbReference type="Pfam" id="PF05190">
    <property type="entry name" value="MutS_IV"/>
    <property type="match status" value="1"/>
</dbReference>
<dbReference type="GO" id="GO:0140664">
    <property type="term" value="F:ATP-dependent DNA damage sensor activity"/>
    <property type="evidence" value="ECO:0007669"/>
    <property type="project" value="InterPro"/>
</dbReference>
<evidence type="ECO:0000259" key="6">
    <source>
        <dbReference type="PROSITE" id="PS00486"/>
    </source>
</evidence>
<dbReference type="AlphaFoldDB" id="A0A644WX86"/>
<dbReference type="Gene3D" id="1.10.1420.10">
    <property type="match status" value="2"/>
</dbReference>
<evidence type="ECO:0000256" key="4">
    <source>
        <dbReference type="ARBA" id="ARBA00023125"/>
    </source>
</evidence>
<dbReference type="InterPro" id="IPR007860">
    <property type="entry name" value="DNA_mmatch_repair_MutS_con_dom"/>
</dbReference>
<dbReference type="NCBIfam" id="NF003810">
    <property type="entry name" value="PRK05399.1"/>
    <property type="match status" value="1"/>
</dbReference>
<evidence type="ECO:0000256" key="2">
    <source>
        <dbReference type="ARBA" id="ARBA00022741"/>
    </source>
</evidence>
<dbReference type="SUPFAM" id="SSF52540">
    <property type="entry name" value="P-loop containing nucleoside triphosphate hydrolases"/>
    <property type="match status" value="1"/>
</dbReference>
<dbReference type="SUPFAM" id="SSF53150">
    <property type="entry name" value="DNA repair protein MutS, domain II"/>
    <property type="match status" value="1"/>
</dbReference>
<dbReference type="GO" id="GO:0006298">
    <property type="term" value="P:mismatch repair"/>
    <property type="evidence" value="ECO:0007669"/>
    <property type="project" value="InterPro"/>
</dbReference>
<keyword evidence="4" id="KW-0238">DNA-binding</keyword>
<dbReference type="InterPro" id="IPR007696">
    <property type="entry name" value="DNA_mismatch_repair_MutS_core"/>
</dbReference>
<dbReference type="SUPFAM" id="SSF48334">
    <property type="entry name" value="DNA repair protein MutS, domain III"/>
    <property type="match status" value="1"/>
</dbReference>
<keyword evidence="2" id="KW-0547">Nucleotide-binding</keyword>
<dbReference type="InterPro" id="IPR036187">
    <property type="entry name" value="DNA_mismatch_repair_MutS_sf"/>
</dbReference>
<keyword evidence="3" id="KW-0067">ATP-binding</keyword>
<evidence type="ECO:0000313" key="7">
    <source>
        <dbReference type="EMBL" id="MPM08520.1"/>
    </source>
</evidence>
<dbReference type="InterPro" id="IPR017261">
    <property type="entry name" value="DNA_mismatch_repair_MutS/MSH"/>
</dbReference>
<dbReference type="InterPro" id="IPR036678">
    <property type="entry name" value="MutS_con_dom_sf"/>
</dbReference>
<dbReference type="Pfam" id="PF05192">
    <property type="entry name" value="MutS_III"/>
    <property type="match status" value="1"/>
</dbReference>
<reference evidence="7" key="1">
    <citation type="submission" date="2019-08" db="EMBL/GenBank/DDBJ databases">
        <authorList>
            <person name="Kucharzyk K."/>
            <person name="Murdoch R.W."/>
            <person name="Higgins S."/>
            <person name="Loffler F."/>
        </authorList>
    </citation>
    <scope>NUCLEOTIDE SEQUENCE</scope>
</reference>
<keyword evidence="5" id="KW-0227">DNA damage</keyword>
<protein>
    <submittedName>
        <fullName evidence="7">DNA mismatch repair protein MutS</fullName>
    </submittedName>
</protein>
<dbReference type="SMART" id="SM00534">
    <property type="entry name" value="MUTSac"/>
    <property type="match status" value="1"/>
</dbReference>
<keyword evidence="5" id="KW-0234">DNA repair</keyword>
<dbReference type="EMBL" id="VSSQ01001458">
    <property type="protein sequence ID" value="MPM08520.1"/>
    <property type="molecule type" value="Genomic_DNA"/>
</dbReference>
<dbReference type="FunFam" id="3.40.50.300:FF:000870">
    <property type="entry name" value="MutS protein homolog 4"/>
    <property type="match status" value="1"/>
</dbReference>
<dbReference type="InterPro" id="IPR027417">
    <property type="entry name" value="P-loop_NTPase"/>
</dbReference>
<evidence type="ECO:0000256" key="1">
    <source>
        <dbReference type="ARBA" id="ARBA00006271"/>
    </source>
</evidence>
<dbReference type="InterPro" id="IPR007861">
    <property type="entry name" value="DNA_mismatch_repair_MutS_clamp"/>
</dbReference>
<dbReference type="GO" id="GO:0005524">
    <property type="term" value="F:ATP binding"/>
    <property type="evidence" value="ECO:0007669"/>
    <property type="project" value="UniProtKB-KW"/>
</dbReference>
<dbReference type="Gene3D" id="3.40.50.300">
    <property type="entry name" value="P-loop containing nucleotide triphosphate hydrolases"/>
    <property type="match status" value="1"/>
</dbReference>
<dbReference type="InterPro" id="IPR045076">
    <property type="entry name" value="MutS"/>
</dbReference>
<gene>
    <name evidence="7" type="primary">mutS_26</name>
    <name evidence="7" type="ORF">SDC9_54832</name>
</gene>
<dbReference type="SMART" id="SM00533">
    <property type="entry name" value="MUTSd"/>
    <property type="match status" value="1"/>
</dbReference>
<proteinExistence type="inferred from homology"/>
<dbReference type="PROSITE" id="PS00486">
    <property type="entry name" value="DNA_MISMATCH_REPAIR_2"/>
    <property type="match status" value="1"/>
</dbReference>
<name>A0A644WX86_9ZZZZ</name>
<dbReference type="Pfam" id="PF00488">
    <property type="entry name" value="MutS_V"/>
    <property type="match status" value="1"/>
</dbReference>
<dbReference type="Gene3D" id="3.30.420.110">
    <property type="entry name" value="MutS, connector domain"/>
    <property type="match status" value="1"/>
</dbReference>
<dbReference type="GO" id="GO:0005829">
    <property type="term" value="C:cytosol"/>
    <property type="evidence" value="ECO:0007669"/>
    <property type="project" value="TreeGrafter"/>
</dbReference>
<evidence type="ECO:0000256" key="3">
    <source>
        <dbReference type="ARBA" id="ARBA00022840"/>
    </source>
</evidence>
<organism evidence="7">
    <name type="scientific">bioreactor metagenome</name>
    <dbReference type="NCBI Taxonomy" id="1076179"/>
    <lineage>
        <taxon>unclassified sequences</taxon>
        <taxon>metagenomes</taxon>
        <taxon>ecological metagenomes</taxon>
    </lineage>
</organism>
<comment type="similarity">
    <text evidence="1">Belongs to the DNA mismatch repair MutS family.</text>
</comment>
<comment type="caution">
    <text evidence="7">The sequence shown here is derived from an EMBL/GenBank/DDBJ whole genome shotgun (WGS) entry which is preliminary data.</text>
</comment>
<accession>A0A644WX86</accession>
<dbReference type="PANTHER" id="PTHR11361">
    <property type="entry name" value="DNA MISMATCH REPAIR PROTEIN MUTS FAMILY MEMBER"/>
    <property type="match status" value="1"/>
</dbReference>